<protein>
    <recommendedName>
        <fullName evidence="11">Arf-GAP with Rho-GAP domain, ANK repeat and PH domain-containing protein 1</fullName>
    </recommendedName>
</protein>
<dbReference type="SMART" id="SM00233">
    <property type="entry name" value="PH"/>
    <property type="match status" value="3"/>
</dbReference>
<feature type="domain" description="Rho-GAP" evidence="8">
    <location>
        <begin position="846"/>
        <end position="1032"/>
    </location>
</feature>
<dbReference type="Proteomes" id="UP000316079">
    <property type="component" value="Unassembled WGS sequence"/>
</dbReference>
<dbReference type="SUPFAM" id="SSF47769">
    <property type="entry name" value="SAM/Pointed domain"/>
    <property type="match status" value="1"/>
</dbReference>
<feature type="compositionally biased region" description="Polar residues" evidence="3">
    <location>
        <begin position="143"/>
        <end position="156"/>
    </location>
</feature>
<keyword evidence="10" id="KW-1185">Reference proteome</keyword>
<dbReference type="SMART" id="SM00454">
    <property type="entry name" value="SAM"/>
    <property type="match status" value="1"/>
</dbReference>
<feature type="region of interest" description="Disordered" evidence="3">
    <location>
        <begin position="94"/>
        <end position="197"/>
    </location>
</feature>
<dbReference type="PANTHER" id="PTHR45899">
    <property type="entry name" value="RHO GTPASE ACTIVATING PROTEIN AT 15B, ISOFORM C"/>
    <property type="match status" value="1"/>
</dbReference>
<evidence type="ECO:0000256" key="1">
    <source>
        <dbReference type="ARBA" id="ARBA00022468"/>
    </source>
</evidence>
<evidence type="ECO:0000259" key="8">
    <source>
        <dbReference type="PROSITE" id="PS50238"/>
    </source>
</evidence>
<dbReference type="Gene3D" id="1.10.220.150">
    <property type="entry name" value="Arf GTPase activating protein"/>
    <property type="match status" value="1"/>
</dbReference>
<dbReference type="Pfam" id="PF00788">
    <property type="entry name" value="RA"/>
    <property type="match status" value="1"/>
</dbReference>
<feature type="domain" description="SAM" evidence="5">
    <location>
        <begin position="22"/>
        <end position="86"/>
    </location>
</feature>
<dbReference type="PROSITE" id="PS50105">
    <property type="entry name" value="SAM_DOMAIN"/>
    <property type="match status" value="1"/>
</dbReference>
<proteinExistence type="predicted"/>
<feature type="domain" description="Arf-GAP" evidence="6">
    <location>
        <begin position="529"/>
        <end position="643"/>
    </location>
</feature>
<dbReference type="PROSITE" id="PS50003">
    <property type="entry name" value="PH_DOMAIN"/>
    <property type="match status" value="3"/>
</dbReference>
<dbReference type="GO" id="GO:0005096">
    <property type="term" value="F:GTPase activator activity"/>
    <property type="evidence" value="ECO:0007669"/>
    <property type="project" value="UniProtKB-KW"/>
</dbReference>
<reference evidence="9 10" key="1">
    <citation type="journal article" date="2019" name="Sci. Data">
        <title>Hybrid genome assembly and annotation of Danionella translucida.</title>
        <authorList>
            <person name="Kadobianskyi M."/>
            <person name="Schulze L."/>
            <person name="Schuelke M."/>
            <person name="Judkewitz B."/>
        </authorList>
    </citation>
    <scope>NUCLEOTIDE SEQUENCE [LARGE SCALE GENOMIC DNA]</scope>
    <source>
        <strain evidence="9 10">Bolton</strain>
    </source>
</reference>
<accession>A0A553Q5C5</accession>
<evidence type="ECO:0000256" key="2">
    <source>
        <dbReference type="PROSITE-ProRule" id="PRU00288"/>
    </source>
</evidence>
<feature type="compositionally biased region" description="Basic and acidic residues" evidence="3">
    <location>
        <begin position="99"/>
        <end position="110"/>
    </location>
</feature>
<feature type="domain" description="PH" evidence="4">
    <location>
        <begin position="1138"/>
        <end position="1245"/>
    </location>
</feature>
<keyword evidence="2" id="KW-0479">Metal-binding</keyword>
<feature type="domain" description="Ras-associating" evidence="7">
    <location>
        <begin position="1036"/>
        <end position="1125"/>
    </location>
</feature>
<keyword evidence="1" id="KW-0343">GTPase activation</keyword>
<keyword evidence="2" id="KW-0863">Zinc-finger</keyword>
<sequence length="1391" mass="157596">MYLMEKKSNLLLHPIKPCVPEEGSQAVSDWLNGLRLDQYCVAFLEAGFETLWNCQELTSAKLEGMGVLLPGHRKRMISSLRKIFHSHIELETDEDDDRYEDKPIPKERTKNRGRTVENPVLPLKHPPPPVPPRCSVNRPPLPFTSTGVSLESNKQLVPTERANQRPVPKPRPKDLSLTEPVVPNRKQPPVSPVVSSSSSTECFHLYEQCSSPAQGDTGAPPLPPKSYAVALPKEPKESGCPPVPPPRVSVFSKSMHSSISTTADTNSCVSDDPADSHPAPDLPARSSKPAQLSSKSRFHHLHSEEISDDFEGGERGRESKLIDMASKMSLMVPKETKTRCSSICSDDELLDDDANGYDPNSVYLPGKGLVCGSLPQDDLISTSAAVIKMGWLDKNPPQGSLIYQRRWDVYSKRIIPTASITTVLNVGDQKFEVVTHNRVFLFRAESDVERREWVTALKSCMSSPMLGVTSDPSVTAEMKGYLELRGLRSKLYTVVCGDKVFLFIADSDQLRDQWIESMHHSIAESLSNYEVAERIWEEPSNQMCADCSAGKPEWASVNLAVVFCKRCAGEHRSLGPNISKVRSLKMDRKVWTEELIQLFLSIGNERANQFWAANVPPSEELTLNSSSEERRRFITAKYREGKYRRYHPLFGNQRELNNALCINVQSSDVCETLALIFCGADVSCESGDPALPTPIALASHYSQLVQLEMLQQNRNTEIPRSEIKVSIDTVHYMAPPSITHNGFLFKTASMARPITERKGKEDSERLYLFGSDHPDTTRDWVKSIAKSFIPAAAEDLLLKDFERIGRLRFKDRLNREIWRLGWFCLAGSSLFMLEENRPPSSSQESIDLQKLLELSIQPDNEVLVLVERGRTLYLAGERKLDFQGWFWAIQRAAGRSGDSLSQQQLTEGDIPIATLQESFRCDARSMWLKEAEHQVDDVSNVLKRFFRDIEEGLFGSEAHAWLAATGISDESSRLSQYRLLFSNLPRCFSDLNHMTLHNLAIVFGPTLFQADGKDYSAGRVVEELIQHYITIFTGSGDFICTVYLEERKETAEQHVKIPATMTAAELTFEILDRRKITVKEKDYWSCFEVHEREEMERPLHYQERVLPIFQSLGTDCHLLVKKFFSMEAMLIYLASKVEVSRHGMLRFREERSSSILSLNTNFNDRYFILTESSLRLYKEIRNQNQTKQPSTDLQSSNRPEREWPVKCLKVYLGIKKKQRPPTWYLCCDTQNEMREWFATFMSIQNGGRVWPAEWLKTRAVSRSAPADARLGNVSLIPLRGTENEMRSSVATSEAVSGSVLASPYEDTEVMLCILGITLILTAFGRKLWSSQNFSNLTTALACQSVNQTSINHKCRTQPVDEKNRTIHLHKKRKDAECDSDRREISDLVYYV</sequence>
<dbReference type="PROSITE" id="PS50115">
    <property type="entry name" value="ARFGAP"/>
    <property type="match status" value="1"/>
</dbReference>
<feature type="domain" description="PH" evidence="4">
    <location>
        <begin position="800"/>
        <end position="894"/>
    </location>
</feature>
<dbReference type="GO" id="GO:0008270">
    <property type="term" value="F:zinc ion binding"/>
    <property type="evidence" value="ECO:0007669"/>
    <property type="project" value="UniProtKB-KW"/>
</dbReference>
<dbReference type="Pfam" id="PF01412">
    <property type="entry name" value="ArfGap"/>
    <property type="match status" value="1"/>
</dbReference>
<evidence type="ECO:0000259" key="6">
    <source>
        <dbReference type="PROSITE" id="PS50115"/>
    </source>
</evidence>
<dbReference type="Gene3D" id="2.30.29.30">
    <property type="entry name" value="Pleckstrin-homology domain (PH domain)/Phosphotyrosine-binding domain (PTB)"/>
    <property type="match status" value="3"/>
</dbReference>
<dbReference type="Pfam" id="PF00536">
    <property type="entry name" value="SAM_1"/>
    <property type="match status" value="1"/>
</dbReference>
<dbReference type="OrthoDB" id="29546at2759"/>
<dbReference type="SUPFAM" id="SSF48350">
    <property type="entry name" value="GTPase activation domain, GAP"/>
    <property type="match status" value="1"/>
</dbReference>
<dbReference type="InterPro" id="IPR011993">
    <property type="entry name" value="PH-like_dom_sf"/>
</dbReference>
<dbReference type="PROSITE" id="PS50200">
    <property type="entry name" value="RA"/>
    <property type="match status" value="1"/>
</dbReference>
<dbReference type="InterPro" id="IPR038508">
    <property type="entry name" value="ArfGAP_dom_sf"/>
</dbReference>
<evidence type="ECO:0008006" key="11">
    <source>
        <dbReference type="Google" id="ProtNLM"/>
    </source>
</evidence>
<dbReference type="SUPFAM" id="SSF50729">
    <property type="entry name" value="PH domain-like"/>
    <property type="match status" value="3"/>
</dbReference>
<organism evidence="9 10">
    <name type="scientific">Danionella cerebrum</name>
    <dbReference type="NCBI Taxonomy" id="2873325"/>
    <lineage>
        <taxon>Eukaryota</taxon>
        <taxon>Metazoa</taxon>
        <taxon>Chordata</taxon>
        <taxon>Craniata</taxon>
        <taxon>Vertebrata</taxon>
        <taxon>Euteleostomi</taxon>
        <taxon>Actinopterygii</taxon>
        <taxon>Neopterygii</taxon>
        <taxon>Teleostei</taxon>
        <taxon>Ostariophysi</taxon>
        <taxon>Cypriniformes</taxon>
        <taxon>Danionidae</taxon>
        <taxon>Danioninae</taxon>
        <taxon>Danionella</taxon>
    </lineage>
</organism>
<feature type="domain" description="PH" evidence="4">
    <location>
        <begin position="431"/>
        <end position="462"/>
    </location>
</feature>
<dbReference type="PANTHER" id="PTHR45899:SF3">
    <property type="entry name" value="ARF-GAP WITH RHO-GAP DOMAIN, ANK REPEAT AND PH DOMAIN-CONTAINING PROTEIN 1"/>
    <property type="match status" value="1"/>
</dbReference>
<dbReference type="InterPro" id="IPR001660">
    <property type="entry name" value="SAM"/>
</dbReference>
<evidence type="ECO:0000256" key="3">
    <source>
        <dbReference type="SAM" id="MobiDB-lite"/>
    </source>
</evidence>
<dbReference type="InterPro" id="IPR037278">
    <property type="entry name" value="ARFGAP/RecO"/>
</dbReference>
<dbReference type="InterPro" id="IPR001164">
    <property type="entry name" value="ArfGAP_dom"/>
</dbReference>
<dbReference type="Gene3D" id="3.10.20.90">
    <property type="entry name" value="Phosphatidylinositol 3-kinase Catalytic Subunit, Chain A, domain 1"/>
    <property type="match status" value="1"/>
</dbReference>
<evidence type="ECO:0000259" key="5">
    <source>
        <dbReference type="PROSITE" id="PS50105"/>
    </source>
</evidence>
<dbReference type="GO" id="GO:0007165">
    <property type="term" value="P:signal transduction"/>
    <property type="evidence" value="ECO:0007669"/>
    <property type="project" value="InterPro"/>
</dbReference>
<dbReference type="Gene3D" id="1.10.150.50">
    <property type="entry name" value="Transcription Factor, Ets-1"/>
    <property type="match status" value="1"/>
</dbReference>
<dbReference type="InterPro" id="IPR013761">
    <property type="entry name" value="SAM/pointed_sf"/>
</dbReference>
<evidence type="ECO:0000259" key="4">
    <source>
        <dbReference type="PROSITE" id="PS50003"/>
    </source>
</evidence>
<dbReference type="InterPro" id="IPR052227">
    <property type="entry name" value="Arf-Rho-GAP_ANK-PH_domain"/>
</dbReference>
<dbReference type="InterPro" id="IPR008936">
    <property type="entry name" value="Rho_GTPase_activation_prot"/>
</dbReference>
<name>A0A553Q5C5_9TELE</name>
<dbReference type="CDD" id="cd08837">
    <property type="entry name" value="ArfGap_ARAP"/>
    <property type="match status" value="1"/>
</dbReference>
<feature type="region of interest" description="Disordered" evidence="3">
    <location>
        <begin position="212"/>
        <end position="315"/>
    </location>
</feature>
<dbReference type="GO" id="GO:0005547">
    <property type="term" value="F:phosphatidylinositol-3,4,5-trisphosphate binding"/>
    <property type="evidence" value="ECO:0007669"/>
    <property type="project" value="TreeGrafter"/>
</dbReference>
<dbReference type="Pfam" id="PF00169">
    <property type="entry name" value="PH"/>
    <property type="match status" value="1"/>
</dbReference>
<dbReference type="InterPro" id="IPR000159">
    <property type="entry name" value="RA_dom"/>
</dbReference>
<dbReference type="SMART" id="SM00105">
    <property type="entry name" value="ArfGap"/>
    <property type="match status" value="1"/>
</dbReference>
<keyword evidence="2" id="KW-0862">Zinc</keyword>
<dbReference type="SMART" id="SM00324">
    <property type="entry name" value="RhoGAP"/>
    <property type="match status" value="1"/>
</dbReference>
<gene>
    <name evidence="9" type="ORF">DNTS_006329</name>
</gene>
<dbReference type="EMBL" id="SRMA01026311">
    <property type="protein sequence ID" value="TRY85122.1"/>
    <property type="molecule type" value="Genomic_DNA"/>
</dbReference>
<dbReference type="Pfam" id="PF00620">
    <property type="entry name" value="RhoGAP"/>
    <property type="match status" value="1"/>
</dbReference>
<dbReference type="PROSITE" id="PS50238">
    <property type="entry name" value="RHOGAP"/>
    <property type="match status" value="1"/>
</dbReference>
<dbReference type="InterPro" id="IPR001849">
    <property type="entry name" value="PH_domain"/>
</dbReference>
<dbReference type="GO" id="GO:0008360">
    <property type="term" value="P:regulation of cell shape"/>
    <property type="evidence" value="ECO:0007669"/>
    <property type="project" value="TreeGrafter"/>
</dbReference>
<evidence type="ECO:0000259" key="7">
    <source>
        <dbReference type="PROSITE" id="PS50200"/>
    </source>
</evidence>
<dbReference type="SUPFAM" id="SSF57863">
    <property type="entry name" value="ArfGap/RecO-like zinc finger"/>
    <property type="match status" value="1"/>
</dbReference>
<dbReference type="PRINTS" id="PR00405">
    <property type="entry name" value="REVINTRACTNG"/>
</dbReference>
<dbReference type="Gene3D" id="1.10.555.10">
    <property type="entry name" value="Rho GTPase activation protein"/>
    <property type="match status" value="1"/>
</dbReference>
<dbReference type="GO" id="GO:0005737">
    <property type="term" value="C:cytoplasm"/>
    <property type="evidence" value="ECO:0007669"/>
    <property type="project" value="TreeGrafter"/>
</dbReference>
<dbReference type="InterPro" id="IPR000198">
    <property type="entry name" value="RhoGAP_dom"/>
</dbReference>
<evidence type="ECO:0000313" key="9">
    <source>
        <dbReference type="EMBL" id="TRY85122.1"/>
    </source>
</evidence>
<feature type="compositionally biased region" description="Polar residues" evidence="3">
    <location>
        <begin position="251"/>
        <end position="269"/>
    </location>
</feature>
<dbReference type="STRING" id="623744.A0A553Q5C5"/>
<comment type="caution">
    <text evidence="9">The sequence shown here is derived from an EMBL/GenBank/DDBJ whole genome shotgun (WGS) entry which is preliminary data.</text>
</comment>
<evidence type="ECO:0000313" key="10">
    <source>
        <dbReference type="Proteomes" id="UP000316079"/>
    </source>
</evidence>